<evidence type="ECO:0000313" key="2">
    <source>
        <dbReference type="Proteomes" id="UP000886595"/>
    </source>
</evidence>
<organism evidence="1 2">
    <name type="scientific">Brassica carinata</name>
    <name type="common">Ethiopian mustard</name>
    <name type="synonym">Abyssinian cabbage</name>
    <dbReference type="NCBI Taxonomy" id="52824"/>
    <lineage>
        <taxon>Eukaryota</taxon>
        <taxon>Viridiplantae</taxon>
        <taxon>Streptophyta</taxon>
        <taxon>Embryophyta</taxon>
        <taxon>Tracheophyta</taxon>
        <taxon>Spermatophyta</taxon>
        <taxon>Magnoliopsida</taxon>
        <taxon>eudicotyledons</taxon>
        <taxon>Gunneridae</taxon>
        <taxon>Pentapetalae</taxon>
        <taxon>rosids</taxon>
        <taxon>malvids</taxon>
        <taxon>Brassicales</taxon>
        <taxon>Brassicaceae</taxon>
        <taxon>Brassiceae</taxon>
        <taxon>Brassica</taxon>
    </lineage>
</organism>
<name>A0A8X7SK70_BRACI</name>
<gene>
    <name evidence="1" type="ORF">Bca52824_026868</name>
</gene>
<proteinExistence type="predicted"/>
<protein>
    <submittedName>
        <fullName evidence="1">Uncharacterized protein</fullName>
    </submittedName>
</protein>
<dbReference type="EMBL" id="JAAMPC010000006">
    <property type="protein sequence ID" value="KAG2307120.1"/>
    <property type="molecule type" value="Genomic_DNA"/>
</dbReference>
<dbReference type="AlphaFoldDB" id="A0A8X7SK70"/>
<dbReference type="Proteomes" id="UP000886595">
    <property type="component" value="Unassembled WGS sequence"/>
</dbReference>
<accession>A0A8X7SK70</accession>
<evidence type="ECO:0000313" key="1">
    <source>
        <dbReference type="EMBL" id="KAG2307120.1"/>
    </source>
</evidence>
<reference evidence="1 2" key="1">
    <citation type="submission" date="2020-02" db="EMBL/GenBank/DDBJ databases">
        <authorList>
            <person name="Ma Q."/>
            <person name="Huang Y."/>
            <person name="Song X."/>
            <person name="Pei D."/>
        </authorList>
    </citation>
    <scope>NUCLEOTIDE SEQUENCE [LARGE SCALE GENOMIC DNA]</scope>
    <source>
        <strain evidence="1">Sxm20200214</strain>
        <tissue evidence="1">Leaf</tissue>
    </source>
</reference>
<comment type="caution">
    <text evidence="1">The sequence shown here is derived from an EMBL/GenBank/DDBJ whole genome shotgun (WGS) entry which is preliminary data.</text>
</comment>
<keyword evidence="2" id="KW-1185">Reference proteome</keyword>
<sequence>MRPLLMSAFLLRRSLGSERIEHCTQVWGLALIRNDRLWFSYGTVGLALFELLDVSSVEIIELSYRATDPGWCTIDFHMCADGGSEAFARLYRSLVERMSQVFRWLFYRE</sequence>